<feature type="transmembrane region" description="Helical" evidence="1">
    <location>
        <begin position="142"/>
        <end position="161"/>
    </location>
</feature>
<feature type="transmembrane region" description="Helical" evidence="1">
    <location>
        <begin position="5"/>
        <end position="22"/>
    </location>
</feature>
<keyword evidence="1" id="KW-0812">Transmembrane</keyword>
<feature type="transmembrane region" description="Helical" evidence="1">
    <location>
        <begin position="54"/>
        <end position="72"/>
    </location>
</feature>
<keyword evidence="1" id="KW-0472">Membrane</keyword>
<sequence length="238" mass="27735">MKKHLLFAITIVLFLVNIYVIQFYGLDVSRRACLISNLVLLCFFLAYRGFKNKKLLIAFLFLILGDILMLNFENIINKNLTLLSIIIGYSFISLHIFLKINKIKTKKGLFLVVAVSLTALTIMLVTIIDVVDFKLSGIIHKLLFYIYGIAIIFMLILVSIYNFRYYSLQSTLCVYFVLGLFLSDIFVLMAYYLDFEIFYFPNRIFYLLGTSMLVWYSISDFGEEVVFEDESFLEEKAK</sequence>
<gene>
    <name evidence="2" type="ORF">ES677_02990</name>
</gene>
<feature type="transmembrane region" description="Helical" evidence="1">
    <location>
        <begin position="78"/>
        <end position="97"/>
    </location>
</feature>
<dbReference type="Proteomes" id="UP000323621">
    <property type="component" value="Unassembled WGS sequence"/>
</dbReference>
<name>A0ABY3MDU7_9FLAO</name>
<evidence type="ECO:0000256" key="1">
    <source>
        <dbReference type="SAM" id="Phobius"/>
    </source>
</evidence>
<feature type="transmembrane region" description="Helical" evidence="1">
    <location>
        <begin position="173"/>
        <end position="193"/>
    </location>
</feature>
<reference evidence="2 3" key="1">
    <citation type="submission" date="2019-08" db="EMBL/GenBank/DDBJ databases">
        <title>Genomes of Antarctic Bizionia species.</title>
        <authorList>
            <person name="Bowman J.P."/>
        </authorList>
    </citation>
    <scope>NUCLEOTIDE SEQUENCE [LARGE SCALE GENOMIC DNA]</scope>
    <source>
        <strain evidence="2 3">IC164</strain>
    </source>
</reference>
<dbReference type="EMBL" id="VSKN01000002">
    <property type="protein sequence ID" value="TYC17160.1"/>
    <property type="molecule type" value="Genomic_DNA"/>
</dbReference>
<evidence type="ECO:0000313" key="3">
    <source>
        <dbReference type="Proteomes" id="UP000323621"/>
    </source>
</evidence>
<protein>
    <recommendedName>
        <fullName evidence="4">YhhN-like protein</fullName>
    </recommendedName>
</protein>
<comment type="caution">
    <text evidence="2">The sequence shown here is derived from an EMBL/GenBank/DDBJ whole genome shotgun (WGS) entry which is preliminary data.</text>
</comment>
<evidence type="ECO:0000313" key="2">
    <source>
        <dbReference type="EMBL" id="TYC17160.1"/>
    </source>
</evidence>
<feature type="transmembrane region" description="Helical" evidence="1">
    <location>
        <begin position="28"/>
        <end position="47"/>
    </location>
</feature>
<proteinExistence type="predicted"/>
<keyword evidence="1" id="KW-1133">Transmembrane helix</keyword>
<accession>A0ABY3MDU7</accession>
<feature type="transmembrane region" description="Helical" evidence="1">
    <location>
        <begin position="109"/>
        <end position="130"/>
    </location>
</feature>
<dbReference type="RefSeq" id="WP_148380393.1">
    <property type="nucleotide sequence ID" value="NZ_VSKN01000002.1"/>
</dbReference>
<keyword evidence="3" id="KW-1185">Reference proteome</keyword>
<evidence type="ECO:0008006" key="4">
    <source>
        <dbReference type="Google" id="ProtNLM"/>
    </source>
</evidence>
<organism evidence="2 3">
    <name type="scientific">Bizionia gelidisalsuginis</name>
    <dbReference type="NCBI Taxonomy" id="291188"/>
    <lineage>
        <taxon>Bacteria</taxon>
        <taxon>Pseudomonadati</taxon>
        <taxon>Bacteroidota</taxon>
        <taxon>Flavobacteriia</taxon>
        <taxon>Flavobacteriales</taxon>
        <taxon>Flavobacteriaceae</taxon>
        <taxon>Bizionia</taxon>
    </lineage>
</organism>